<dbReference type="SUPFAM" id="SSF55729">
    <property type="entry name" value="Acyl-CoA N-acyltransferases (Nat)"/>
    <property type="match status" value="1"/>
</dbReference>
<dbReference type="EMBL" id="LAZR01003827">
    <property type="protein sequence ID" value="KKN14333.1"/>
    <property type="molecule type" value="Genomic_DNA"/>
</dbReference>
<gene>
    <name evidence="2" type="ORF">LCGC14_0997180</name>
</gene>
<evidence type="ECO:0000259" key="1">
    <source>
        <dbReference type="PROSITE" id="PS51186"/>
    </source>
</evidence>
<dbReference type="Pfam" id="PF00583">
    <property type="entry name" value="Acetyltransf_1"/>
    <property type="match status" value="1"/>
</dbReference>
<feature type="domain" description="N-acetyltransferase" evidence="1">
    <location>
        <begin position="3"/>
        <end position="161"/>
    </location>
</feature>
<dbReference type="InterPro" id="IPR000182">
    <property type="entry name" value="GNAT_dom"/>
</dbReference>
<protein>
    <recommendedName>
        <fullName evidence="1">N-acetyltransferase domain-containing protein</fullName>
    </recommendedName>
</protein>
<dbReference type="Gene3D" id="3.40.630.30">
    <property type="match status" value="1"/>
</dbReference>
<dbReference type="PANTHER" id="PTHR43415:SF3">
    <property type="entry name" value="GNAT-FAMILY ACETYLTRANSFERASE"/>
    <property type="match status" value="1"/>
</dbReference>
<dbReference type="AlphaFoldDB" id="A0A0F9RAB8"/>
<dbReference type="GO" id="GO:0016747">
    <property type="term" value="F:acyltransferase activity, transferring groups other than amino-acyl groups"/>
    <property type="evidence" value="ECO:0007669"/>
    <property type="project" value="InterPro"/>
</dbReference>
<sequence length="164" mass="19039">MHISIHKAIPEDAKEISQIWEVICAEKTFTAVNLPFSPEQEKQYLSSLSNREAIFLAEVKDQIVGFQSLDLWAKYTDSFDHVGVIGTFILPEWRKIGIGTKLAKSCFDFARRNKYEKIIIYIRSKNIGAQSFYKRLGFIEKGILSHQVKIDNQYEDEIFLELFL</sequence>
<comment type="caution">
    <text evidence="2">The sequence shown here is derived from an EMBL/GenBank/DDBJ whole genome shotgun (WGS) entry which is preliminary data.</text>
</comment>
<accession>A0A0F9RAB8</accession>
<proteinExistence type="predicted"/>
<reference evidence="2" key="1">
    <citation type="journal article" date="2015" name="Nature">
        <title>Complex archaea that bridge the gap between prokaryotes and eukaryotes.</title>
        <authorList>
            <person name="Spang A."/>
            <person name="Saw J.H."/>
            <person name="Jorgensen S.L."/>
            <person name="Zaremba-Niedzwiedzka K."/>
            <person name="Martijn J."/>
            <person name="Lind A.E."/>
            <person name="van Eijk R."/>
            <person name="Schleper C."/>
            <person name="Guy L."/>
            <person name="Ettema T.J."/>
        </authorList>
    </citation>
    <scope>NUCLEOTIDE SEQUENCE</scope>
</reference>
<name>A0A0F9RAB8_9ZZZZ</name>
<organism evidence="2">
    <name type="scientific">marine sediment metagenome</name>
    <dbReference type="NCBI Taxonomy" id="412755"/>
    <lineage>
        <taxon>unclassified sequences</taxon>
        <taxon>metagenomes</taxon>
        <taxon>ecological metagenomes</taxon>
    </lineage>
</organism>
<dbReference type="InterPro" id="IPR016181">
    <property type="entry name" value="Acyl_CoA_acyltransferase"/>
</dbReference>
<evidence type="ECO:0000313" key="2">
    <source>
        <dbReference type="EMBL" id="KKN14333.1"/>
    </source>
</evidence>
<dbReference type="PANTHER" id="PTHR43415">
    <property type="entry name" value="SPERMIDINE N(1)-ACETYLTRANSFERASE"/>
    <property type="match status" value="1"/>
</dbReference>
<dbReference type="CDD" id="cd04301">
    <property type="entry name" value="NAT_SF"/>
    <property type="match status" value="1"/>
</dbReference>
<dbReference type="PROSITE" id="PS51186">
    <property type="entry name" value="GNAT"/>
    <property type="match status" value="1"/>
</dbReference>